<dbReference type="AlphaFoldDB" id="A0A841HFJ3"/>
<dbReference type="Proteomes" id="UP000588068">
    <property type="component" value="Unassembled WGS sequence"/>
</dbReference>
<feature type="chain" id="PRO_5032795900" evidence="6">
    <location>
        <begin position="30"/>
        <end position="252"/>
    </location>
</feature>
<reference evidence="7 8" key="1">
    <citation type="submission" date="2020-08" db="EMBL/GenBank/DDBJ databases">
        <title>Genomic Encyclopedia of Type Strains, Phase IV (KMG-IV): sequencing the most valuable type-strain genomes for metagenomic binning, comparative biology and taxonomic classification.</title>
        <authorList>
            <person name="Goeker M."/>
        </authorList>
    </citation>
    <scope>NUCLEOTIDE SEQUENCE [LARGE SCALE GENOMIC DNA]</scope>
    <source>
        <strain evidence="7 8">DSM 26723</strain>
    </source>
</reference>
<evidence type="ECO:0000313" key="7">
    <source>
        <dbReference type="EMBL" id="MBB6091209.1"/>
    </source>
</evidence>
<evidence type="ECO:0000256" key="5">
    <source>
        <dbReference type="ARBA" id="ARBA00023237"/>
    </source>
</evidence>
<proteinExistence type="inferred from homology"/>
<comment type="caution">
    <text evidence="7">The sequence shown here is derived from an EMBL/GenBank/DDBJ whole genome shotgun (WGS) entry which is preliminary data.</text>
</comment>
<dbReference type="GO" id="GO:0009279">
    <property type="term" value="C:cell outer membrane"/>
    <property type="evidence" value="ECO:0007669"/>
    <property type="project" value="UniProtKB-SubCell"/>
</dbReference>
<dbReference type="GO" id="GO:0009252">
    <property type="term" value="P:peptidoglycan biosynthetic process"/>
    <property type="evidence" value="ECO:0007669"/>
    <property type="project" value="TreeGrafter"/>
</dbReference>
<evidence type="ECO:0000256" key="1">
    <source>
        <dbReference type="ARBA" id="ARBA00004442"/>
    </source>
</evidence>
<evidence type="ECO:0000256" key="3">
    <source>
        <dbReference type="ARBA" id="ARBA00022729"/>
    </source>
</evidence>
<dbReference type="InterPro" id="IPR010583">
    <property type="entry name" value="MipA"/>
</dbReference>
<comment type="subcellular location">
    <subcellularLocation>
        <location evidence="1">Cell outer membrane</location>
    </subcellularLocation>
</comment>
<keyword evidence="4" id="KW-0472">Membrane</keyword>
<dbReference type="RefSeq" id="WP_184329022.1">
    <property type="nucleotide sequence ID" value="NZ_JACHHZ010000001.1"/>
</dbReference>
<protein>
    <submittedName>
        <fullName evidence="7">Outer membrane protein</fullName>
    </submittedName>
</protein>
<dbReference type="PANTHER" id="PTHR38776">
    <property type="entry name" value="MLTA-INTERACTING PROTEIN-RELATED"/>
    <property type="match status" value="1"/>
</dbReference>
<keyword evidence="3 6" id="KW-0732">Signal</keyword>
<keyword evidence="8" id="KW-1185">Reference proteome</keyword>
<sequence length="252" mass="27565">MTNRMAASRAASALAGSLTAFFATTPAFAGEFSLGLAAGTQTTLYRDQDDEAFVIPVVGYEGERFSYFLDTAAYQLFGGEAGETGWRVRALASARIFDQPKRNADLEKRHSTVDVGLESGAQGPWGSLNLQFLTDAMNHHDGFEIDLTYAYELKVTERLSLSPSLGISYYDEKLADYYFGVRPSEVRTSRAEYHPGKSGVATVGLMTIYALTDHWMLVGVVEEMVLSDELADSPLVETDSSTTALVGVLYRF</sequence>
<evidence type="ECO:0000256" key="6">
    <source>
        <dbReference type="SAM" id="SignalP"/>
    </source>
</evidence>
<feature type="signal peptide" evidence="6">
    <location>
        <begin position="1"/>
        <end position="29"/>
    </location>
</feature>
<keyword evidence="5" id="KW-0998">Cell outer membrane</keyword>
<dbReference type="PANTHER" id="PTHR38776:SF1">
    <property type="entry name" value="MLTA-INTERACTING PROTEIN-RELATED"/>
    <property type="match status" value="1"/>
</dbReference>
<evidence type="ECO:0000256" key="4">
    <source>
        <dbReference type="ARBA" id="ARBA00023136"/>
    </source>
</evidence>
<accession>A0A841HFJ3</accession>
<comment type="similarity">
    <text evidence="2">Belongs to the MipA/OmpV family.</text>
</comment>
<dbReference type="EMBL" id="JACHHZ010000001">
    <property type="protein sequence ID" value="MBB6091209.1"/>
    <property type="molecule type" value="Genomic_DNA"/>
</dbReference>
<name>A0A841HFJ3_9GAMM</name>
<gene>
    <name evidence="7" type="ORF">HNQ60_000055</name>
</gene>
<dbReference type="Pfam" id="PF06629">
    <property type="entry name" value="MipA"/>
    <property type="match status" value="1"/>
</dbReference>
<evidence type="ECO:0000256" key="2">
    <source>
        <dbReference type="ARBA" id="ARBA00005722"/>
    </source>
</evidence>
<organism evidence="7 8">
    <name type="scientific">Povalibacter uvarum</name>
    <dbReference type="NCBI Taxonomy" id="732238"/>
    <lineage>
        <taxon>Bacteria</taxon>
        <taxon>Pseudomonadati</taxon>
        <taxon>Pseudomonadota</taxon>
        <taxon>Gammaproteobacteria</taxon>
        <taxon>Steroidobacterales</taxon>
        <taxon>Steroidobacteraceae</taxon>
        <taxon>Povalibacter</taxon>
    </lineage>
</organism>
<evidence type="ECO:0000313" key="8">
    <source>
        <dbReference type="Proteomes" id="UP000588068"/>
    </source>
</evidence>